<evidence type="ECO:0000259" key="2">
    <source>
        <dbReference type="PROSITE" id="PS50943"/>
    </source>
</evidence>
<proteinExistence type="predicted"/>
<dbReference type="GO" id="GO:0005829">
    <property type="term" value="C:cytosol"/>
    <property type="evidence" value="ECO:0007669"/>
    <property type="project" value="TreeGrafter"/>
</dbReference>
<dbReference type="SMART" id="SM00530">
    <property type="entry name" value="HTH_XRE"/>
    <property type="match status" value="1"/>
</dbReference>
<dbReference type="PANTHER" id="PTHR46797">
    <property type="entry name" value="HTH-TYPE TRANSCRIPTIONAL REGULATOR"/>
    <property type="match status" value="1"/>
</dbReference>
<keyword evidence="1 3" id="KW-0238">DNA-binding</keyword>
<dbReference type="SUPFAM" id="SSF47413">
    <property type="entry name" value="lambda repressor-like DNA-binding domains"/>
    <property type="match status" value="1"/>
</dbReference>
<dbReference type="InterPro" id="IPR050807">
    <property type="entry name" value="TransReg_Diox_bact_type"/>
</dbReference>
<dbReference type="PANTHER" id="PTHR46797:SF1">
    <property type="entry name" value="METHYLPHOSPHONATE SYNTHASE"/>
    <property type="match status" value="1"/>
</dbReference>
<evidence type="ECO:0000313" key="3">
    <source>
        <dbReference type="EMBL" id="CUP08968.1"/>
    </source>
</evidence>
<name>A0A174KGP6_9CLOT</name>
<dbReference type="OrthoDB" id="371153at2"/>
<dbReference type="RefSeq" id="WP_055267884.1">
    <property type="nucleotide sequence ID" value="NZ_CABIXQ010000025.1"/>
</dbReference>
<dbReference type="EMBL" id="CYZX01000025">
    <property type="protein sequence ID" value="CUP08968.1"/>
    <property type="molecule type" value="Genomic_DNA"/>
</dbReference>
<accession>A0A174KGP6</accession>
<dbReference type="Pfam" id="PF01381">
    <property type="entry name" value="HTH_3"/>
    <property type="match status" value="1"/>
</dbReference>
<dbReference type="Proteomes" id="UP000095594">
    <property type="component" value="Unassembled WGS sequence"/>
</dbReference>
<protein>
    <submittedName>
        <fullName evidence="3">DNA-binding protein</fullName>
    </submittedName>
</protein>
<dbReference type="InterPro" id="IPR001387">
    <property type="entry name" value="Cro/C1-type_HTH"/>
</dbReference>
<dbReference type="InterPro" id="IPR010982">
    <property type="entry name" value="Lambda_DNA-bd_dom_sf"/>
</dbReference>
<sequence>MEIGRKIRDIRISKNITQKKLAELAGISNTYLSDIERMRTSPSIKTLGSIANSLDKNIKEFLD</sequence>
<feature type="domain" description="HTH cro/C1-type" evidence="2">
    <location>
        <begin position="7"/>
        <end position="61"/>
    </location>
</feature>
<evidence type="ECO:0000313" key="4">
    <source>
        <dbReference type="Proteomes" id="UP000095594"/>
    </source>
</evidence>
<dbReference type="AlphaFoldDB" id="A0A174KGP6"/>
<dbReference type="Gene3D" id="1.10.260.40">
    <property type="entry name" value="lambda repressor-like DNA-binding domains"/>
    <property type="match status" value="1"/>
</dbReference>
<organism evidence="3 4">
    <name type="scientific">Clostridium disporicum</name>
    <dbReference type="NCBI Taxonomy" id="84024"/>
    <lineage>
        <taxon>Bacteria</taxon>
        <taxon>Bacillati</taxon>
        <taxon>Bacillota</taxon>
        <taxon>Clostridia</taxon>
        <taxon>Eubacteriales</taxon>
        <taxon>Clostridiaceae</taxon>
        <taxon>Clostridium</taxon>
    </lineage>
</organism>
<dbReference type="GO" id="GO:0003677">
    <property type="term" value="F:DNA binding"/>
    <property type="evidence" value="ECO:0007669"/>
    <property type="project" value="UniProtKB-KW"/>
</dbReference>
<dbReference type="PROSITE" id="PS50943">
    <property type="entry name" value="HTH_CROC1"/>
    <property type="match status" value="1"/>
</dbReference>
<evidence type="ECO:0000256" key="1">
    <source>
        <dbReference type="ARBA" id="ARBA00023125"/>
    </source>
</evidence>
<dbReference type="GO" id="GO:0003700">
    <property type="term" value="F:DNA-binding transcription factor activity"/>
    <property type="evidence" value="ECO:0007669"/>
    <property type="project" value="TreeGrafter"/>
</dbReference>
<dbReference type="CDD" id="cd00093">
    <property type="entry name" value="HTH_XRE"/>
    <property type="match status" value="1"/>
</dbReference>
<reference evidence="3 4" key="1">
    <citation type="submission" date="2015-09" db="EMBL/GenBank/DDBJ databases">
        <authorList>
            <consortium name="Pathogen Informatics"/>
        </authorList>
    </citation>
    <scope>NUCLEOTIDE SEQUENCE [LARGE SCALE GENOMIC DNA]</scope>
    <source>
        <strain evidence="3 4">2789STDY5834856</strain>
    </source>
</reference>
<gene>
    <name evidence="3" type="primary">sinR_1</name>
    <name evidence="3" type="ORF">ERS852471_02972</name>
</gene>